<keyword evidence="1" id="KW-0472">Membrane</keyword>
<reference evidence="2 3" key="1">
    <citation type="journal article" date="2023" name="Ecotoxicol. Environ. Saf.">
        <title>Mercury remediation potential of mercury-resistant strain Rheinheimera metallidurans sp. nov. isolated from a municipal waste dumping site.</title>
        <authorList>
            <person name="Yadav V."/>
            <person name="Manjhi A."/>
            <person name="Vadakedath N."/>
        </authorList>
    </citation>
    <scope>NUCLEOTIDE SEQUENCE [LARGE SCALE GENOMIC DNA]</scope>
    <source>
        <strain evidence="2 3">E-49</strain>
    </source>
</reference>
<dbReference type="Proteomes" id="UP001375382">
    <property type="component" value="Unassembled WGS sequence"/>
</dbReference>
<protein>
    <submittedName>
        <fullName evidence="2">Uncharacterized protein</fullName>
    </submittedName>
</protein>
<gene>
    <name evidence="2" type="ORF">MN202_02020</name>
</gene>
<dbReference type="RefSeq" id="WP_335734410.1">
    <property type="nucleotide sequence ID" value="NZ_JALAAR010000001.1"/>
</dbReference>
<evidence type="ECO:0000313" key="3">
    <source>
        <dbReference type="Proteomes" id="UP001375382"/>
    </source>
</evidence>
<keyword evidence="1" id="KW-0812">Transmembrane</keyword>
<name>A0ABU8C2W8_9GAMM</name>
<feature type="transmembrane region" description="Helical" evidence="1">
    <location>
        <begin position="88"/>
        <end position="110"/>
    </location>
</feature>
<proteinExistence type="predicted"/>
<comment type="caution">
    <text evidence="2">The sequence shown here is derived from an EMBL/GenBank/DDBJ whole genome shotgun (WGS) entry which is preliminary data.</text>
</comment>
<feature type="transmembrane region" description="Helical" evidence="1">
    <location>
        <begin position="9"/>
        <end position="36"/>
    </location>
</feature>
<organism evidence="2 3">
    <name type="scientific">Rheinheimera muenzenbergensis</name>
    <dbReference type="NCBI Taxonomy" id="1193628"/>
    <lineage>
        <taxon>Bacteria</taxon>
        <taxon>Pseudomonadati</taxon>
        <taxon>Pseudomonadota</taxon>
        <taxon>Gammaproteobacteria</taxon>
        <taxon>Chromatiales</taxon>
        <taxon>Chromatiaceae</taxon>
        <taxon>Rheinheimera</taxon>
    </lineage>
</organism>
<dbReference type="EMBL" id="JALAAR010000001">
    <property type="protein sequence ID" value="MEH8015998.1"/>
    <property type="molecule type" value="Genomic_DNA"/>
</dbReference>
<keyword evidence="3" id="KW-1185">Reference proteome</keyword>
<accession>A0ABU8C2W8</accession>
<evidence type="ECO:0000256" key="1">
    <source>
        <dbReference type="SAM" id="Phobius"/>
    </source>
</evidence>
<feature type="transmembrane region" description="Helical" evidence="1">
    <location>
        <begin position="48"/>
        <end position="67"/>
    </location>
</feature>
<evidence type="ECO:0000313" key="2">
    <source>
        <dbReference type="EMBL" id="MEH8015998.1"/>
    </source>
</evidence>
<keyword evidence="1" id="KW-1133">Transmembrane helix</keyword>
<sequence length="128" mass="14200">MSKLSTKVFLIFLVSLVYVITGSVVAGWLGILPLVIAVCFPQMFKVTLLFYIALAASNVFLMLYVGAKNSFLDGFLHTIGLPYGSNELALFYAARTWGFGVAGFMTFIGYHNYKTVMMETRESIKVES</sequence>